<dbReference type="AlphaFoldDB" id="A0A4D8PSR2"/>
<accession>A0A4D8PSR2</accession>
<dbReference type="Proteomes" id="UP000298595">
    <property type="component" value="Plasmid p1"/>
</dbReference>
<dbReference type="PANTHER" id="PTHR32309:SF13">
    <property type="entry name" value="FERRIC ENTEROBACTIN TRANSPORT PROTEIN FEPE"/>
    <property type="match status" value="1"/>
</dbReference>
<feature type="coiled-coil region" evidence="1">
    <location>
        <begin position="371"/>
        <end position="398"/>
    </location>
</feature>
<keyword evidence="3" id="KW-1133">Transmembrane helix</keyword>
<dbReference type="GO" id="GO:0004713">
    <property type="term" value="F:protein tyrosine kinase activity"/>
    <property type="evidence" value="ECO:0007669"/>
    <property type="project" value="TreeGrafter"/>
</dbReference>
<protein>
    <recommendedName>
        <fullName evidence="6">Exopolysaccharide biosynthesis protein</fullName>
    </recommendedName>
</protein>
<evidence type="ECO:0000313" key="5">
    <source>
        <dbReference type="Proteomes" id="UP000298595"/>
    </source>
</evidence>
<reference evidence="4 5" key="1">
    <citation type="submission" date="2018-09" db="EMBL/GenBank/DDBJ databases">
        <title>Whole genome based analysis of evolution and adaptive divergence in Indian and Brazilian strains of Azospirillum brasilense.</title>
        <authorList>
            <person name="Singh C."/>
            <person name="Tripathi A.K."/>
        </authorList>
    </citation>
    <scope>NUCLEOTIDE SEQUENCE [LARGE SCALE GENOMIC DNA]</scope>
    <source>
        <strain evidence="4 5">MTCC4035</strain>
        <plasmid evidence="4 5">p1</plasmid>
    </source>
</reference>
<geneLocation type="plasmid" evidence="4 5">
    <name>p1</name>
</geneLocation>
<evidence type="ECO:0008006" key="6">
    <source>
        <dbReference type="Google" id="ProtNLM"/>
    </source>
</evidence>
<dbReference type="PANTHER" id="PTHR32309">
    <property type="entry name" value="TYROSINE-PROTEIN KINASE"/>
    <property type="match status" value="1"/>
</dbReference>
<dbReference type="EMBL" id="CP032322">
    <property type="protein sequence ID" value="QCN98051.1"/>
    <property type="molecule type" value="Genomic_DNA"/>
</dbReference>
<keyword evidence="3" id="KW-0812">Transmembrane</keyword>
<dbReference type="InterPro" id="IPR050445">
    <property type="entry name" value="Bact_polysacc_biosynth/exp"/>
</dbReference>
<keyword evidence="4" id="KW-0614">Plasmid</keyword>
<feature type="transmembrane region" description="Helical" evidence="3">
    <location>
        <begin position="448"/>
        <end position="470"/>
    </location>
</feature>
<dbReference type="GO" id="GO:0005886">
    <property type="term" value="C:plasma membrane"/>
    <property type="evidence" value="ECO:0007669"/>
    <property type="project" value="TreeGrafter"/>
</dbReference>
<name>A0A4D8PSR2_9PROT</name>
<evidence type="ECO:0000256" key="1">
    <source>
        <dbReference type="SAM" id="Coils"/>
    </source>
</evidence>
<dbReference type="KEGG" id="aare:D3093_19320"/>
<evidence type="ECO:0000256" key="3">
    <source>
        <dbReference type="SAM" id="Phobius"/>
    </source>
</evidence>
<feature type="transmembrane region" description="Helical" evidence="3">
    <location>
        <begin position="44"/>
        <end position="66"/>
    </location>
</feature>
<gene>
    <name evidence="4" type="ORF">D3093_19320</name>
</gene>
<sequence>MTAMTEEVMTGGSVPQSNRQRRRGKRSLWDRVVKGFGGHRGPRYLRLALMGLAVLWVPALAFVLFAPPTFTCRWTLILPGAGGMANVSLESIGNASSNTPSPYGGSSLSPTVNYKAIAMSDGVITAAAERLDIEPTEFGVPKITLTDQTALIDFAVKGADPDLALAKARAFLDAFQEQLNRLRSDEAQRRELGMMENLRGFKDKLDAASQALLSHQMEHGFLTMEQFKELAVTVERLRQQRSMLIAEQERRAGFAGKLANDLGVSPNAAAMAMVLQSDPLFAKLRVQWADTAAELARLTATMGMKHPDVMAVAEQERNNRKQLQQRAKEVAGIADEAILRLISLAPSDPRTTLFQSMLSTLAEEKGIRAQADAVERTIVDYERRLDAAGQKIAKLDELTRSHQVTEAVFSSAMARLDVGKSDLYVSYPLVQVLVEPVAPLKADRLSKLLALAGAFGGSIMLVFTLVLLWVRMPIIQKLTKIL</sequence>
<evidence type="ECO:0000256" key="2">
    <source>
        <dbReference type="SAM" id="MobiDB-lite"/>
    </source>
</evidence>
<feature type="region of interest" description="Disordered" evidence="2">
    <location>
        <begin position="1"/>
        <end position="26"/>
    </location>
</feature>
<proteinExistence type="predicted"/>
<organism evidence="4 5">
    <name type="scientific">Azospirillum argentinense</name>
    <dbReference type="NCBI Taxonomy" id="2970906"/>
    <lineage>
        <taxon>Bacteria</taxon>
        <taxon>Pseudomonadati</taxon>
        <taxon>Pseudomonadota</taxon>
        <taxon>Alphaproteobacteria</taxon>
        <taxon>Rhodospirillales</taxon>
        <taxon>Azospirillaceae</taxon>
        <taxon>Azospirillum</taxon>
    </lineage>
</organism>
<keyword evidence="1" id="KW-0175">Coiled coil</keyword>
<evidence type="ECO:0000313" key="4">
    <source>
        <dbReference type="EMBL" id="QCN98051.1"/>
    </source>
</evidence>
<keyword evidence="3" id="KW-0472">Membrane</keyword>